<dbReference type="EMBL" id="MUJZ01049085">
    <property type="protein sequence ID" value="OTF74010.1"/>
    <property type="molecule type" value="Genomic_DNA"/>
</dbReference>
<dbReference type="OrthoDB" id="10252328at2759"/>
<keyword evidence="2" id="KW-1185">Reference proteome</keyword>
<dbReference type="Proteomes" id="UP000194236">
    <property type="component" value="Unassembled WGS sequence"/>
</dbReference>
<feature type="non-terminal residue" evidence="1">
    <location>
        <position position="144"/>
    </location>
</feature>
<dbReference type="PROSITE" id="PS51450">
    <property type="entry name" value="LRR"/>
    <property type="match status" value="2"/>
</dbReference>
<name>A0A1Y3AZQ0_EURMA</name>
<evidence type="ECO:0000313" key="2">
    <source>
        <dbReference type="Proteomes" id="UP000194236"/>
    </source>
</evidence>
<comment type="caution">
    <text evidence="1">The sequence shown here is derived from an EMBL/GenBank/DDBJ whole genome shotgun (WGS) entry which is preliminary data.</text>
</comment>
<dbReference type="SUPFAM" id="SSF52058">
    <property type="entry name" value="L domain-like"/>
    <property type="match status" value="1"/>
</dbReference>
<evidence type="ECO:0000313" key="1">
    <source>
        <dbReference type="EMBL" id="OTF74010.1"/>
    </source>
</evidence>
<sequence length="144" mass="16521">MEDINLNYKASRYAKLFFPNLSMLDIANNHISCIPKTISYYSQLSVLNLSGNIELTSLPPEMGLLTKLWNLNTRNCINIEEPIRSMINCKSYKTCDIISYLNSILENSKPYTRLKLMLVGYQNIGKTSLLEQLRHEGTARRSRA</sequence>
<gene>
    <name evidence="1" type="ORF">BLA29_012760</name>
</gene>
<dbReference type="AlphaFoldDB" id="A0A1Y3AZQ0"/>
<proteinExistence type="predicted"/>
<organism evidence="1 2">
    <name type="scientific">Euroglyphus maynei</name>
    <name type="common">Mayne's house dust mite</name>
    <dbReference type="NCBI Taxonomy" id="6958"/>
    <lineage>
        <taxon>Eukaryota</taxon>
        <taxon>Metazoa</taxon>
        <taxon>Ecdysozoa</taxon>
        <taxon>Arthropoda</taxon>
        <taxon>Chelicerata</taxon>
        <taxon>Arachnida</taxon>
        <taxon>Acari</taxon>
        <taxon>Acariformes</taxon>
        <taxon>Sarcoptiformes</taxon>
        <taxon>Astigmata</taxon>
        <taxon>Psoroptidia</taxon>
        <taxon>Analgoidea</taxon>
        <taxon>Pyroglyphidae</taxon>
        <taxon>Pyroglyphinae</taxon>
        <taxon>Euroglyphus</taxon>
    </lineage>
</organism>
<dbReference type="InterPro" id="IPR032675">
    <property type="entry name" value="LRR_dom_sf"/>
</dbReference>
<dbReference type="Gene3D" id="3.80.10.10">
    <property type="entry name" value="Ribonuclease Inhibitor"/>
    <property type="match status" value="1"/>
</dbReference>
<accession>A0A1Y3AZQ0</accession>
<dbReference type="Gene3D" id="3.30.70.1390">
    <property type="entry name" value="ROC domain from the Parkinson's disease-associated leucine-rich repeat kinase 2"/>
    <property type="match status" value="1"/>
</dbReference>
<reference evidence="1 2" key="1">
    <citation type="submission" date="2017-03" db="EMBL/GenBank/DDBJ databases">
        <title>Genome Survey of Euroglyphus maynei.</title>
        <authorList>
            <person name="Arlian L.G."/>
            <person name="Morgan M.S."/>
            <person name="Rider S.D."/>
        </authorList>
    </citation>
    <scope>NUCLEOTIDE SEQUENCE [LARGE SCALE GENOMIC DNA]</scope>
    <source>
        <strain evidence="1">Arlian Lab</strain>
        <tissue evidence="1">Whole body</tissue>
    </source>
</reference>
<protein>
    <submittedName>
        <fullName evidence="1">Uncharacterized protein</fullName>
    </submittedName>
</protein>
<dbReference type="InterPro" id="IPR001611">
    <property type="entry name" value="Leu-rich_rpt"/>
</dbReference>